<dbReference type="InterPro" id="IPR012437">
    <property type="entry name" value="DUF1638"/>
</dbReference>
<sequence>MRKLIVACQTLQEELRLVLRETDVQDPVVYIESGLHNQPELLNRRIQETLDKIDNVDIVLMLFGYCGNSMLGVKSSRFKIVLPRIDDCIPLLLGSSEERRRVSRETGTYFLTKGWLDYENNLIKEYERCVERYGEQRALKVMKIMMGHYGRFMLIDTGAYSIDSVVKRTREFAARLDKRHEIAAGSLRLIHKLLLEQWDEEFIILEPGQELAMSDICSGPDEGLGQTGQFLTPGNL</sequence>
<dbReference type="AlphaFoldDB" id="F7NLQ5"/>
<name>F7NLQ5_9FIRM</name>
<evidence type="ECO:0000313" key="2">
    <source>
        <dbReference type="EMBL" id="EGO62996.1"/>
    </source>
</evidence>
<dbReference type="EMBL" id="AFGF01000144">
    <property type="protein sequence ID" value="EGO62996.1"/>
    <property type="molecule type" value="Genomic_DNA"/>
</dbReference>
<dbReference type="RefSeq" id="WP_004097075.1">
    <property type="nucleotide sequence ID" value="NZ_AFGF01000144.1"/>
</dbReference>
<dbReference type="STRING" id="1009370.ALO_15147"/>
<feature type="domain" description="DUF1638" evidence="1">
    <location>
        <begin position="31"/>
        <end position="194"/>
    </location>
</feature>
<comment type="caution">
    <text evidence="2">The sequence shown here is derived from an EMBL/GenBank/DDBJ whole genome shotgun (WGS) entry which is preliminary data.</text>
</comment>
<evidence type="ECO:0000313" key="3">
    <source>
        <dbReference type="Proteomes" id="UP000003240"/>
    </source>
</evidence>
<reference evidence="2 3" key="1">
    <citation type="journal article" date="2011" name="EMBO J.">
        <title>Structural diversity of bacterial flagellar motors.</title>
        <authorList>
            <person name="Chen S."/>
            <person name="Beeby M."/>
            <person name="Murphy G.E."/>
            <person name="Leadbetter J.R."/>
            <person name="Hendrixson D.R."/>
            <person name="Briegel A."/>
            <person name="Li Z."/>
            <person name="Shi J."/>
            <person name="Tocheva E.I."/>
            <person name="Muller A."/>
            <person name="Dobro M.J."/>
            <person name="Jensen G.J."/>
        </authorList>
    </citation>
    <scope>NUCLEOTIDE SEQUENCE [LARGE SCALE GENOMIC DNA]</scope>
    <source>
        <strain evidence="2 3">DSM 6540</strain>
    </source>
</reference>
<protein>
    <recommendedName>
        <fullName evidence="1">DUF1638 domain-containing protein</fullName>
    </recommendedName>
</protein>
<organism evidence="2 3">
    <name type="scientific">Acetonema longum DSM 6540</name>
    <dbReference type="NCBI Taxonomy" id="1009370"/>
    <lineage>
        <taxon>Bacteria</taxon>
        <taxon>Bacillati</taxon>
        <taxon>Bacillota</taxon>
        <taxon>Negativicutes</taxon>
        <taxon>Acetonemataceae</taxon>
        <taxon>Acetonema</taxon>
    </lineage>
</organism>
<accession>F7NLQ5</accession>
<dbReference type="OrthoDB" id="9787351at2"/>
<proteinExistence type="predicted"/>
<evidence type="ECO:0000259" key="1">
    <source>
        <dbReference type="Pfam" id="PF07796"/>
    </source>
</evidence>
<dbReference type="Proteomes" id="UP000003240">
    <property type="component" value="Unassembled WGS sequence"/>
</dbReference>
<dbReference type="Pfam" id="PF07796">
    <property type="entry name" value="DUF1638"/>
    <property type="match status" value="1"/>
</dbReference>
<dbReference type="eggNOG" id="COG0145">
    <property type="taxonomic scope" value="Bacteria"/>
</dbReference>
<keyword evidence="3" id="KW-1185">Reference proteome</keyword>
<gene>
    <name evidence="2" type="ORF">ALO_15147</name>
</gene>